<dbReference type="RefSeq" id="XP_056768170.1">
    <property type="nucleotide sequence ID" value="XM_056907443.1"/>
</dbReference>
<keyword evidence="2" id="KW-1185">Reference proteome</keyword>
<evidence type="ECO:0000313" key="2">
    <source>
        <dbReference type="Proteomes" id="UP001213681"/>
    </source>
</evidence>
<sequence length="69" mass="7793">PASIDFPPLSVTTKIKIASLSDIIIITNNEELLSLELVVDNKTETILLRKRKRTKTKELSILDNAFKEL</sequence>
<reference evidence="1" key="1">
    <citation type="submission" date="2022-12" db="EMBL/GenBank/DDBJ databases">
        <authorList>
            <person name="Petersen C."/>
        </authorList>
    </citation>
    <scope>NUCLEOTIDE SEQUENCE</scope>
    <source>
        <strain evidence="1">IBT 16125</strain>
    </source>
</reference>
<reference evidence="1" key="2">
    <citation type="journal article" date="2023" name="IMA Fungus">
        <title>Comparative genomic study of the Penicillium genus elucidates a diverse pangenome and 15 lateral gene transfer events.</title>
        <authorList>
            <person name="Petersen C."/>
            <person name="Sorensen T."/>
            <person name="Nielsen M.R."/>
            <person name="Sondergaard T.E."/>
            <person name="Sorensen J.L."/>
            <person name="Fitzpatrick D.A."/>
            <person name="Frisvad J.C."/>
            <person name="Nielsen K.L."/>
        </authorList>
    </citation>
    <scope>NUCLEOTIDE SEQUENCE</scope>
    <source>
        <strain evidence="1">IBT 16125</strain>
    </source>
</reference>
<dbReference type="GeneID" id="81597686"/>
<proteinExistence type="predicted"/>
<protein>
    <submittedName>
        <fullName evidence="1">Uncharacterized protein</fullName>
    </submittedName>
</protein>
<gene>
    <name evidence="1" type="ORF">N7458_004061</name>
</gene>
<name>A0AAD6G5G9_9EURO</name>
<dbReference type="Proteomes" id="UP001213681">
    <property type="component" value="Unassembled WGS sequence"/>
</dbReference>
<dbReference type="AlphaFoldDB" id="A0AAD6G5G9"/>
<comment type="caution">
    <text evidence="1">The sequence shown here is derived from an EMBL/GenBank/DDBJ whole genome shotgun (WGS) entry which is preliminary data.</text>
</comment>
<dbReference type="EMBL" id="JAPVEA010000004">
    <property type="protein sequence ID" value="KAJ5455797.1"/>
    <property type="molecule type" value="Genomic_DNA"/>
</dbReference>
<feature type="non-terminal residue" evidence="1">
    <location>
        <position position="69"/>
    </location>
</feature>
<evidence type="ECO:0000313" key="1">
    <source>
        <dbReference type="EMBL" id="KAJ5455797.1"/>
    </source>
</evidence>
<organism evidence="1 2">
    <name type="scientific">Penicillium daleae</name>
    <dbReference type="NCBI Taxonomy" id="63821"/>
    <lineage>
        <taxon>Eukaryota</taxon>
        <taxon>Fungi</taxon>
        <taxon>Dikarya</taxon>
        <taxon>Ascomycota</taxon>
        <taxon>Pezizomycotina</taxon>
        <taxon>Eurotiomycetes</taxon>
        <taxon>Eurotiomycetidae</taxon>
        <taxon>Eurotiales</taxon>
        <taxon>Aspergillaceae</taxon>
        <taxon>Penicillium</taxon>
    </lineage>
</organism>
<accession>A0AAD6G5G9</accession>